<dbReference type="Proteomes" id="UP001527202">
    <property type="component" value="Unassembled WGS sequence"/>
</dbReference>
<dbReference type="GeneID" id="95376128"/>
<evidence type="ECO:0000313" key="2">
    <source>
        <dbReference type="EMBL" id="QAV18922.1"/>
    </source>
</evidence>
<proteinExistence type="predicted"/>
<evidence type="ECO:0000313" key="1">
    <source>
        <dbReference type="EMBL" id="MCY9599803.1"/>
    </source>
</evidence>
<gene>
    <name evidence="1" type="ORF">M5X16_29060</name>
    <name evidence="2" type="ORF">PC41400_15045</name>
</gene>
<organism evidence="2 3">
    <name type="scientific">Paenibacillus chitinolyticus</name>
    <dbReference type="NCBI Taxonomy" id="79263"/>
    <lineage>
        <taxon>Bacteria</taxon>
        <taxon>Bacillati</taxon>
        <taxon>Bacillota</taxon>
        <taxon>Bacilli</taxon>
        <taxon>Bacillales</taxon>
        <taxon>Paenibacillaceae</taxon>
        <taxon>Paenibacillus</taxon>
    </lineage>
</organism>
<dbReference type="RefSeq" id="WP_042227547.1">
    <property type="nucleotide sequence ID" value="NZ_CP026520.1"/>
</dbReference>
<dbReference type="AlphaFoldDB" id="A0A410WXA6"/>
<reference evidence="1 4" key="2">
    <citation type="submission" date="2022-05" db="EMBL/GenBank/DDBJ databases">
        <title>Genome Sequencing of Bee-Associated Microbes.</title>
        <authorList>
            <person name="Dunlap C."/>
        </authorList>
    </citation>
    <scope>NUCLEOTIDE SEQUENCE [LARGE SCALE GENOMIC DNA]</scope>
    <source>
        <strain evidence="1 4">NRRL B-23120</strain>
    </source>
</reference>
<accession>A0A410WXA6</accession>
<sequence length="166" mass="19483">MGFCYKAKSGSEFYLDARKSMTQRGEWKKVINEVNKLLGESVKSIWPSTNILCLDVRELSKDENKKLFTNEGRLRKNDKKAKDYNSEYIKILNRFGLSNYEDIKLVEFKHGICSLGGESLERYISLDKEIYYKADFNLEKRSQGNFDLITEIEYQEKYLEDLKKSG</sequence>
<dbReference type="Proteomes" id="UP000288943">
    <property type="component" value="Chromosome"/>
</dbReference>
<protein>
    <submittedName>
        <fullName evidence="2">Uncharacterized protein</fullName>
    </submittedName>
</protein>
<dbReference type="EMBL" id="JAMDMJ010000055">
    <property type="protein sequence ID" value="MCY9599803.1"/>
    <property type="molecule type" value="Genomic_DNA"/>
</dbReference>
<dbReference type="KEGG" id="pchi:PC41400_15045"/>
<reference evidence="2 3" key="1">
    <citation type="submission" date="2018-01" db="EMBL/GenBank/DDBJ databases">
        <title>The whole genome sequencing and assembly of Paenibacillus chitinolyticus KCCM 41400 strain.</title>
        <authorList>
            <person name="Kim J.-Y."/>
            <person name="Park M.-K."/>
            <person name="Lee Y.-J."/>
            <person name="Yi H."/>
            <person name="Bahn Y.-S."/>
            <person name="Kim J.F."/>
            <person name="Lee D.-W."/>
        </authorList>
    </citation>
    <scope>NUCLEOTIDE SEQUENCE [LARGE SCALE GENOMIC DNA]</scope>
    <source>
        <strain evidence="2 3">KCCM 41400</strain>
    </source>
</reference>
<dbReference type="EMBL" id="CP026520">
    <property type="protein sequence ID" value="QAV18922.1"/>
    <property type="molecule type" value="Genomic_DNA"/>
</dbReference>
<evidence type="ECO:0000313" key="4">
    <source>
        <dbReference type="Proteomes" id="UP001527202"/>
    </source>
</evidence>
<keyword evidence="4" id="KW-1185">Reference proteome</keyword>
<evidence type="ECO:0000313" key="3">
    <source>
        <dbReference type="Proteomes" id="UP000288943"/>
    </source>
</evidence>
<name>A0A410WXA6_9BACL</name>
<dbReference type="OrthoDB" id="2989987at2"/>